<dbReference type="InterPro" id="IPR032630">
    <property type="entry name" value="P_typ_ATPase_c"/>
</dbReference>
<comment type="subcellular location">
    <subcellularLocation>
        <location evidence="1">Membrane</location>
        <topology evidence="1">Multi-pass membrane protein</topology>
    </subcellularLocation>
</comment>
<dbReference type="GO" id="GO:0007030">
    <property type="term" value="P:Golgi organization"/>
    <property type="evidence" value="ECO:0007669"/>
    <property type="project" value="TreeGrafter"/>
</dbReference>
<evidence type="ECO:0000313" key="5">
    <source>
        <dbReference type="Ensembl" id="ENSHHUP00000072612.1"/>
    </source>
</evidence>
<dbReference type="AlphaFoldDB" id="A0A4W5Q993"/>
<keyword evidence="3" id="KW-0460">Magnesium</keyword>
<proteinExistence type="predicted"/>
<accession>A0A4W5Q993</accession>
<dbReference type="PANTHER" id="PTHR24092">
    <property type="entry name" value="PROBABLE PHOSPHOLIPID-TRANSPORTING ATPASE"/>
    <property type="match status" value="1"/>
</dbReference>
<dbReference type="Ensembl" id="ENSHHUT00000075013.1">
    <property type="protein sequence ID" value="ENSHHUP00000072612.1"/>
    <property type="gene ID" value="ENSHHUG00000042624.1"/>
</dbReference>
<reference evidence="5" key="3">
    <citation type="submission" date="2025-09" db="UniProtKB">
        <authorList>
            <consortium name="Ensembl"/>
        </authorList>
    </citation>
    <scope>IDENTIFICATION</scope>
</reference>
<protein>
    <recommendedName>
        <fullName evidence="4">P-type ATPase C-terminal domain-containing protein</fullName>
    </recommendedName>
</protein>
<dbReference type="Gene3D" id="3.40.50.1000">
    <property type="entry name" value="HAD superfamily/HAD-like"/>
    <property type="match status" value="1"/>
</dbReference>
<feature type="domain" description="P-type ATPase C-terminal" evidence="4">
    <location>
        <begin position="59"/>
        <end position="102"/>
    </location>
</feature>
<dbReference type="Pfam" id="PF16212">
    <property type="entry name" value="PhoLip_ATPase_C"/>
    <property type="match status" value="1"/>
</dbReference>
<evidence type="ECO:0000256" key="1">
    <source>
        <dbReference type="ARBA" id="ARBA00004141"/>
    </source>
</evidence>
<dbReference type="GO" id="GO:0005886">
    <property type="term" value="C:plasma membrane"/>
    <property type="evidence" value="ECO:0007669"/>
    <property type="project" value="TreeGrafter"/>
</dbReference>
<dbReference type="PANTHER" id="PTHR24092:SF198">
    <property type="entry name" value="PHOSPHOLIPID-TRANSPORTING ATPASE"/>
    <property type="match status" value="1"/>
</dbReference>
<keyword evidence="6" id="KW-1185">Reference proteome</keyword>
<evidence type="ECO:0000313" key="6">
    <source>
        <dbReference type="Proteomes" id="UP000314982"/>
    </source>
</evidence>
<reference evidence="5" key="2">
    <citation type="submission" date="2025-08" db="UniProtKB">
        <authorList>
            <consortium name="Ensembl"/>
        </authorList>
    </citation>
    <scope>IDENTIFICATION</scope>
</reference>
<evidence type="ECO:0000256" key="3">
    <source>
        <dbReference type="ARBA" id="ARBA00022842"/>
    </source>
</evidence>
<dbReference type="GO" id="GO:0140326">
    <property type="term" value="F:ATPase-coupled intramembrane lipid transporter activity"/>
    <property type="evidence" value="ECO:0007669"/>
    <property type="project" value="TreeGrafter"/>
</dbReference>
<name>A0A4W5Q993_9TELE</name>
<dbReference type="GO" id="GO:0005802">
    <property type="term" value="C:trans-Golgi network"/>
    <property type="evidence" value="ECO:0007669"/>
    <property type="project" value="TreeGrafter"/>
</dbReference>
<dbReference type="InterPro" id="IPR023214">
    <property type="entry name" value="HAD_sf"/>
</dbReference>
<sequence length="131" mass="14647">MSLAGLCQSVLCCHVTSGQKADVVMLIGKQTTSITMAIGDDANLIKRVGLAGVEGGQTVQNADFALPQFSFLQRLLLVHRSWLYRRIAVFFQYKSNQTLFVTCAEYNREMLTYKPLTNSAVQERVKKILTK</sequence>
<evidence type="ECO:0000259" key="4">
    <source>
        <dbReference type="Pfam" id="PF16212"/>
    </source>
</evidence>
<reference evidence="6" key="1">
    <citation type="submission" date="2018-06" db="EMBL/GenBank/DDBJ databases">
        <title>Genome assembly of Danube salmon.</title>
        <authorList>
            <person name="Macqueen D.J."/>
            <person name="Gundappa M.K."/>
        </authorList>
    </citation>
    <scope>NUCLEOTIDE SEQUENCE [LARGE SCALE GENOMIC DNA]</scope>
</reference>
<organism evidence="5 6">
    <name type="scientific">Hucho hucho</name>
    <name type="common">huchen</name>
    <dbReference type="NCBI Taxonomy" id="62062"/>
    <lineage>
        <taxon>Eukaryota</taxon>
        <taxon>Metazoa</taxon>
        <taxon>Chordata</taxon>
        <taxon>Craniata</taxon>
        <taxon>Vertebrata</taxon>
        <taxon>Euteleostomi</taxon>
        <taxon>Actinopterygii</taxon>
        <taxon>Neopterygii</taxon>
        <taxon>Teleostei</taxon>
        <taxon>Protacanthopterygii</taxon>
        <taxon>Salmoniformes</taxon>
        <taxon>Salmonidae</taxon>
        <taxon>Salmoninae</taxon>
        <taxon>Hucho</taxon>
    </lineage>
</organism>
<dbReference type="GO" id="GO:0045332">
    <property type="term" value="P:phospholipid translocation"/>
    <property type="evidence" value="ECO:0007669"/>
    <property type="project" value="TreeGrafter"/>
</dbReference>
<dbReference type="STRING" id="62062.ENSHHUP00000072612"/>
<dbReference type="Proteomes" id="UP000314982">
    <property type="component" value="Unassembled WGS sequence"/>
</dbReference>
<dbReference type="GO" id="GO:0046872">
    <property type="term" value="F:metal ion binding"/>
    <property type="evidence" value="ECO:0007669"/>
    <property type="project" value="UniProtKB-KW"/>
</dbReference>
<evidence type="ECO:0000256" key="2">
    <source>
        <dbReference type="ARBA" id="ARBA00022723"/>
    </source>
</evidence>
<dbReference type="GeneTree" id="ENSGT00940000160463"/>
<keyword evidence="2" id="KW-0479">Metal-binding</keyword>